<gene>
    <name evidence="1" type="ORF">J07HQW2_02040</name>
</gene>
<dbReference type="HOGENOM" id="CLU_3302676_0_0_2"/>
<proteinExistence type="predicted"/>
<protein>
    <submittedName>
        <fullName evidence="1">Uncharacterized protein</fullName>
    </submittedName>
</protein>
<name>U1PPB3_9EURY</name>
<evidence type="ECO:0000313" key="1">
    <source>
        <dbReference type="EMBL" id="ERG95582.1"/>
    </source>
</evidence>
<dbReference type="Proteomes" id="UP000030710">
    <property type="component" value="Unassembled WGS sequence"/>
</dbReference>
<dbReference type="AlphaFoldDB" id="U1PPB3"/>
<accession>U1PPB3</accession>
<sequence length="39" mass="4369">MSHALPAQLVYDQLMNVVDSECFKPVNRGNFVLTSSKND</sequence>
<reference evidence="1 2" key="1">
    <citation type="journal article" date="2013" name="PLoS ONE">
        <title>Assembly-driven community genomics of a hypersaline microbial ecosystem.</title>
        <authorList>
            <person name="Podell S."/>
            <person name="Ugalde J.A."/>
            <person name="Narasingarao P."/>
            <person name="Banfield J.F."/>
            <person name="Heidelberg K.B."/>
            <person name="Allen E.E."/>
        </authorList>
    </citation>
    <scope>NUCLEOTIDE SEQUENCE [LARGE SCALE GENOMIC DNA]</scope>
    <source>
        <strain evidence="2">J07HQW2</strain>
    </source>
</reference>
<organism evidence="1 2">
    <name type="scientific">Haloquadratum walsbyi J07HQW2</name>
    <dbReference type="NCBI Taxonomy" id="1238425"/>
    <lineage>
        <taxon>Archaea</taxon>
        <taxon>Methanobacteriati</taxon>
        <taxon>Methanobacteriota</taxon>
        <taxon>Stenosarchaea group</taxon>
        <taxon>Halobacteria</taxon>
        <taxon>Halobacteriales</taxon>
        <taxon>Haloferacaceae</taxon>
        <taxon>Haloquadratum</taxon>
    </lineage>
</organism>
<dbReference type="EMBL" id="KE356561">
    <property type="protein sequence ID" value="ERG95582.1"/>
    <property type="molecule type" value="Genomic_DNA"/>
</dbReference>
<evidence type="ECO:0000313" key="2">
    <source>
        <dbReference type="Proteomes" id="UP000030710"/>
    </source>
</evidence>